<name>A0DXV6_PARTE</name>
<dbReference type="KEGG" id="ptm:GSPATT00021497001"/>
<gene>
    <name evidence="1" type="ORF">GSPATT00021497001</name>
</gene>
<reference evidence="1 2" key="1">
    <citation type="journal article" date="2006" name="Nature">
        <title>Global trends of whole-genome duplications revealed by the ciliate Paramecium tetraurelia.</title>
        <authorList>
            <consortium name="Genoscope"/>
            <person name="Aury J.-M."/>
            <person name="Jaillon O."/>
            <person name="Duret L."/>
            <person name="Noel B."/>
            <person name="Jubin C."/>
            <person name="Porcel B.M."/>
            <person name="Segurens B."/>
            <person name="Daubin V."/>
            <person name="Anthouard V."/>
            <person name="Aiach N."/>
            <person name="Arnaiz O."/>
            <person name="Billaut A."/>
            <person name="Beisson J."/>
            <person name="Blanc I."/>
            <person name="Bouhouche K."/>
            <person name="Camara F."/>
            <person name="Duharcourt S."/>
            <person name="Guigo R."/>
            <person name="Gogendeau D."/>
            <person name="Katinka M."/>
            <person name="Keller A.-M."/>
            <person name="Kissmehl R."/>
            <person name="Klotz C."/>
            <person name="Koll F."/>
            <person name="Le Moue A."/>
            <person name="Lepere C."/>
            <person name="Malinsky S."/>
            <person name="Nowacki M."/>
            <person name="Nowak J.K."/>
            <person name="Plattner H."/>
            <person name="Poulain J."/>
            <person name="Ruiz F."/>
            <person name="Serrano V."/>
            <person name="Zagulski M."/>
            <person name="Dessen P."/>
            <person name="Betermier M."/>
            <person name="Weissenbach J."/>
            <person name="Scarpelli C."/>
            <person name="Schachter V."/>
            <person name="Sperling L."/>
            <person name="Meyer E."/>
            <person name="Cohen J."/>
            <person name="Wincker P."/>
        </authorList>
    </citation>
    <scope>NUCLEOTIDE SEQUENCE [LARGE SCALE GENOMIC DNA]</scope>
    <source>
        <strain evidence="1 2">Stock d4-2</strain>
    </source>
</reference>
<keyword evidence="2" id="KW-1185">Reference proteome</keyword>
<dbReference type="OMA" id="LIFETHY"/>
<organism evidence="1 2">
    <name type="scientific">Paramecium tetraurelia</name>
    <dbReference type="NCBI Taxonomy" id="5888"/>
    <lineage>
        <taxon>Eukaryota</taxon>
        <taxon>Sar</taxon>
        <taxon>Alveolata</taxon>
        <taxon>Ciliophora</taxon>
        <taxon>Intramacronucleata</taxon>
        <taxon>Oligohymenophorea</taxon>
        <taxon>Peniculida</taxon>
        <taxon>Parameciidae</taxon>
        <taxon>Paramecium</taxon>
    </lineage>
</organism>
<dbReference type="HOGENOM" id="CLU_2101682_0_0_1"/>
<dbReference type="Proteomes" id="UP000000600">
    <property type="component" value="Unassembled WGS sequence"/>
</dbReference>
<protein>
    <recommendedName>
        <fullName evidence="3">C2H2-type domain-containing protein</fullName>
    </recommendedName>
</protein>
<accession>A0DXV6</accession>
<dbReference type="GeneID" id="5041055"/>
<dbReference type="AlphaFoldDB" id="A0DXV6"/>
<evidence type="ECO:0000313" key="1">
    <source>
        <dbReference type="EMBL" id="CAK87873.1"/>
    </source>
</evidence>
<dbReference type="InParanoid" id="A0DXV6"/>
<evidence type="ECO:0008006" key="3">
    <source>
        <dbReference type="Google" id="ProtNLM"/>
    </source>
</evidence>
<dbReference type="EMBL" id="CT868640">
    <property type="protein sequence ID" value="CAK87873.1"/>
    <property type="molecule type" value="Genomic_DNA"/>
</dbReference>
<dbReference type="RefSeq" id="XP_001455270.1">
    <property type="nucleotide sequence ID" value="XM_001455233.1"/>
</dbReference>
<evidence type="ECO:0000313" key="2">
    <source>
        <dbReference type="Proteomes" id="UP000000600"/>
    </source>
</evidence>
<sequence>MEQQNQVEQNYENSYVNDHKQAYLEFSERLIFRFEQLLNKIEFNRDNMILFEQGQVQNLLDQQPIQIRQRKRITKRNNIILMIGNRKRYVCGLCKLIFETHYKLGGHQKGCRTHKY</sequence>
<proteinExistence type="predicted"/>